<evidence type="ECO:0000313" key="4">
    <source>
        <dbReference type="Proteomes" id="UP000239181"/>
    </source>
</evidence>
<dbReference type="InterPro" id="IPR036913">
    <property type="entry name" value="YegP-like_sf"/>
</dbReference>
<dbReference type="Pfam" id="PF07411">
    <property type="entry name" value="DUF1508"/>
    <property type="match status" value="2"/>
</dbReference>
<dbReference type="InterPro" id="IPR051141">
    <property type="entry name" value="UPF0339_domain"/>
</dbReference>
<organism evidence="3 4">
    <name type="scientific">Pantoea coffeiphila</name>
    <dbReference type="NCBI Taxonomy" id="1465635"/>
    <lineage>
        <taxon>Bacteria</taxon>
        <taxon>Pseudomonadati</taxon>
        <taxon>Pseudomonadota</taxon>
        <taxon>Gammaproteobacteria</taxon>
        <taxon>Enterobacterales</taxon>
        <taxon>Erwiniaceae</taxon>
        <taxon>Pantoea</taxon>
    </lineage>
</organism>
<dbReference type="AlphaFoldDB" id="A0A2S9I996"/>
<feature type="domain" description="DUF1508" evidence="2">
    <location>
        <begin position="61"/>
        <end position="106"/>
    </location>
</feature>
<evidence type="ECO:0000259" key="2">
    <source>
        <dbReference type="Pfam" id="PF07411"/>
    </source>
</evidence>
<comment type="similarity">
    <text evidence="1">Belongs to the UPF0339 family. Duplicated subfamily.</text>
</comment>
<dbReference type="InterPro" id="IPR010879">
    <property type="entry name" value="DUF1508"/>
</dbReference>
<proteinExistence type="inferred from homology"/>
<protein>
    <recommendedName>
        <fullName evidence="2">DUF1508 domain-containing protein</fullName>
    </recommendedName>
</protein>
<evidence type="ECO:0000256" key="1">
    <source>
        <dbReference type="ARBA" id="ARBA00007576"/>
    </source>
</evidence>
<gene>
    <name evidence="3" type="ORF">CQW29_15880</name>
</gene>
<accession>A0A2S9I996</accession>
<reference evidence="3 4" key="1">
    <citation type="submission" date="2017-10" db="EMBL/GenBank/DDBJ databases">
        <title>Draft genome of two endophytic bacteria isolated from 'guarana' Paullinia cupana (Mart.) Ducke.</title>
        <authorList>
            <person name="Siqueira K.A."/>
            <person name="Liotti R.G."/>
            <person name="Mendes T.A."/>
            <person name="Soares M.A."/>
        </authorList>
    </citation>
    <scope>NUCLEOTIDE SEQUENCE [LARGE SCALE GENOMIC DNA]</scope>
    <source>
        <strain evidence="3 4">342</strain>
    </source>
</reference>
<name>A0A2S9I996_9GAMM</name>
<dbReference type="PANTHER" id="PTHR40606">
    <property type="match status" value="1"/>
</dbReference>
<comment type="caution">
    <text evidence="3">The sequence shown here is derived from an EMBL/GenBank/DDBJ whole genome shotgun (WGS) entry which is preliminary data.</text>
</comment>
<dbReference type="SUPFAM" id="SSF160113">
    <property type="entry name" value="YegP-like"/>
    <property type="match status" value="2"/>
</dbReference>
<dbReference type="OrthoDB" id="9802792at2"/>
<dbReference type="Gene3D" id="2.30.29.80">
    <property type="match status" value="1"/>
</dbReference>
<dbReference type="EMBL" id="PDET01000011">
    <property type="protein sequence ID" value="PRD14347.1"/>
    <property type="molecule type" value="Genomic_DNA"/>
</dbReference>
<dbReference type="Proteomes" id="UP000239181">
    <property type="component" value="Unassembled WGS sequence"/>
</dbReference>
<keyword evidence="4" id="KW-1185">Reference proteome</keyword>
<sequence>MSGKFEIFSGKNGQYYFRLKAGNGEVILSSEGYTTKASCENGVASVKKHAPADANYQRLVAKNGSPYFTLSAANHQVIGNSEMYSSPQARDKGIESVKVNAPSAVIVALT</sequence>
<evidence type="ECO:0000313" key="3">
    <source>
        <dbReference type="EMBL" id="PRD14347.1"/>
    </source>
</evidence>
<feature type="domain" description="DUF1508" evidence="2">
    <location>
        <begin position="11"/>
        <end position="56"/>
    </location>
</feature>
<dbReference type="RefSeq" id="WP_105593711.1">
    <property type="nucleotide sequence ID" value="NZ_PDET01000011.1"/>
</dbReference>
<dbReference type="PANTHER" id="PTHR40606:SF1">
    <property type="entry name" value="UPF0339 PROTEIN YEGP"/>
    <property type="match status" value="1"/>
</dbReference>